<evidence type="ECO:0000313" key="4">
    <source>
        <dbReference type="EMBL" id="AIS53294.1"/>
    </source>
</evidence>
<protein>
    <submittedName>
        <fullName evidence="4">UvrABC system protein B</fullName>
    </submittedName>
</protein>
<keyword evidence="1" id="KW-0547">Nucleotide-binding</keyword>
<gene>
    <name evidence="4" type="primary">uvrB2</name>
    <name evidence="4" type="ORF">TKV_c21620</name>
</gene>
<dbReference type="EMBL" id="CP009170">
    <property type="protein sequence ID" value="AIS53294.1"/>
    <property type="molecule type" value="Genomic_DNA"/>
</dbReference>
<feature type="domain" description="UvrB interaction" evidence="3">
    <location>
        <begin position="58"/>
        <end position="148"/>
    </location>
</feature>
<evidence type="ECO:0000256" key="1">
    <source>
        <dbReference type="ARBA" id="ARBA00022741"/>
    </source>
</evidence>
<dbReference type="PANTHER" id="PTHR24029">
    <property type="entry name" value="UVRABC SYSTEM PROTEIN B"/>
    <property type="match status" value="1"/>
</dbReference>
<dbReference type="SUPFAM" id="SSF52540">
    <property type="entry name" value="P-loop containing nucleoside triphosphate hydrolases"/>
    <property type="match status" value="1"/>
</dbReference>
<dbReference type="Gene3D" id="3.30.2060.10">
    <property type="entry name" value="Penicillin-binding protein 1b domain"/>
    <property type="match status" value="1"/>
</dbReference>
<dbReference type="GO" id="GO:0009380">
    <property type="term" value="C:excinuclease repair complex"/>
    <property type="evidence" value="ECO:0007669"/>
    <property type="project" value="InterPro"/>
</dbReference>
<dbReference type="KEGG" id="tki:TKV_c21620"/>
<keyword evidence="2" id="KW-0067">ATP-binding</keyword>
<dbReference type="GO" id="GO:0003677">
    <property type="term" value="F:DNA binding"/>
    <property type="evidence" value="ECO:0007669"/>
    <property type="project" value="InterPro"/>
</dbReference>
<dbReference type="STRING" id="2325.TKV_c21620"/>
<sequence>MPATDTYIEKETSINDEIDKLRYSTTSVLLERRDVIVVTSISCIYGLANPKEYRDLTLSLRPGMVKDQDEVLRKLVDIQYQRNDIDFVRGTFRVRGDVVEIFPAGSYGQAIRVEFFGDEIDRITEIDALTREVLGYRTHVAIFPALHYASSRERLEQAIAQIEYDLEIRVKELKDQGRFLEAQRLLQRTNYDIEIMCEVGYCNGIENYSLYLDGRQPGEPPYTLLDYFPEDFLVFIDESHVIIPQLRAMYAGDRYRKDNLVEYGFRLSATYDNRPLTFEEFESKINQVIYVRATPGPYELSKSSRVVEQIIRPTGLVDPKVVVQPIEGRSTT</sequence>
<dbReference type="HOGENOM" id="CLU_009621_2_2_9"/>
<dbReference type="InterPro" id="IPR004807">
    <property type="entry name" value="UvrB"/>
</dbReference>
<dbReference type="GO" id="GO:0006289">
    <property type="term" value="P:nucleotide-excision repair"/>
    <property type="evidence" value="ECO:0007669"/>
    <property type="project" value="InterPro"/>
</dbReference>
<evidence type="ECO:0000313" key="5">
    <source>
        <dbReference type="Proteomes" id="UP000029669"/>
    </source>
</evidence>
<dbReference type="InterPro" id="IPR041471">
    <property type="entry name" value="UvrB_inter"/>
</dbReference>
<dbReference type="InterPro" id="IPR027417">
    <property type="entry name" value="P-loop_NTPase"/>
</dbReference>
<organism evidence="4 5">
    <name type="scientific">Thermoanaerobacter kivui</name>
    <name type="common">Acetogenium kivui</name>
    <dbReference type="NCBI Taxonomy" id="2325"/>
    <lineage>
        <taxon>Bacteria</taxon>
        <taxon>Bacillati</taxon>
        <taxon>Bacillota</taxon>
        <taxon>Clostridia</taxon>
        <taxon>Thermoanaerobacterales</taxon>
        <taxon>Thermoanaerobacteraceae</taxon>
        <taxon>Thermoanaerobacter</taxon>
    </lineage>
</organism>
<dbReference type="Pfam" id="PF17757">
    <property type="entry name" value="UvrB_inter"/>
    <property type="match status" value="1"/>
</dbReference>
<dbReference type="PANTHER" id="PTHR24029:SF0">
    <property type="entry name" value="UVRABC SYSTEM PROTEIN B"/>
    <property type="match status" value="1"/>
</dbReference>
<evidence type="ECO:0000259" key="3">
    <source>
        <dbReference type="Pfam" id="PF17757"/>
    </source>
</evidence>
<dbReference type="eggNOG" id="COG0556">
    <property type="taxonomic scope" value="Bacteria"/>
</dbReference>
<reference evidence="5" key="1">
    <citation type="journal article" date="2015" name="Genome Announc.">
        <title>Whole-Genome Sequences of 80 Environmental and Clinical Isolates of Burkholderia pseudomallei.</title>
        <authorList>
            <person name="Johnson S.L."/>
            <person name="Baker A.L."/>
            <person name="Chain P.S."/>
            <person name="Currie B.J."/>
            <person name="Daligault H.E."/>
            <person name="Davenport K.W."/>
            <person name="Davis C.B."/>
            <person name="Inglis T.J."/>
            <person name="Kaestli M."/>
            <person name="Koren S."/>
            <person name="Mayo M."/>
            <person name="Merritt A.J."/>
            <person name="Price E.P."/>
            <person name="Sarovich D.S."/>
            <person name="Warner J."/>
            <person name="Rosovitz M.J."/>
        </authorList>
    </citation>
    <scope>NUCLEOTIDE SEQUENCE [LARGE SCALE GENOMIC DNA]</scope>
    <source>
        <strain evidence="5">DSM 2030</strain>
    </source>
</reference>
<name>A0A097AU01_THEKI</name>
<dbReference type="GO" id="GO:0005524">
    <property type="term" value="F:ATP binding"/>
    <property type="evidence" value="ECO:0007669"/>
    <property type="project" value="UniProtKB-KW"/>
</dbReference>
<dbReference type="GO" id="GO:0016887">
    <property type="term" value="F:ATP hydrolysis activity"/>
    <property type="evidence" value="ECO:0007669"/>
    <property type="project" value="InterPro"/>
</dbReference>
<keyword evidence="5" id="KW-1185">Reference proteome</keyword>
<dbReference type="Proteomes" id="UP000029669">
    <property type="component" value="Chromosome"/>
</dbReference>
<dbReference type="AlphaFoldDB" id="A0A097AU01"/>
<evidence type="ECO:0000256" key="2">
    <source>
        <dbReference type="ARBA" id="ARBA00022840"/>
    </source>
</evidence>
<proteinExistence type="predicted"/>
<dbReference type="Gene3D" id="3.40.50.300">
    <property type="entry name" value="P-loop containing nucleotide triphosphate hydrolases"/>
    <property type="match status" value="1"/>
</dbReference>
<accession>A0A097AU01</accession>